<name>A0A2J6TUX1_9HELO</name>
<reference evidence="2 3" key="1">
    <citation type="submission" date="2016-04" db="EMBL/GenBank/DDBJ databases">
        <title>A degradative enzymes factory behind the ericoid mycorrhizal symbiosis.</title>
        <authorList>
            <consortium name="DOE Joint Genome Institute"/>
            <person name="Martino E."/>
            <person name="Morin E."/>
            <person name="Grelet G."/>
            <person name="Kuo A."/>
            <person name="Kohler A."/>
            <person name="Daghino S."/>
            <person name="Barry K."/>
            <person name="Choi C."/>
            <person name="Cichocki N."/>
            <person name="Clum A."/>
            <person name="Copeland A."/>
            <person name="Hainaut M."/>
            <person name="Haridas S."/>
            <person name="Labutti K."/>
            <person name="Lindquist E."/>
            <person name="Lipzen A."/>
            <person name="Khouja H.-R."/>
            <person name="Murat C."/>
            <person name="Ohm R."/>
            <person name="Olson A."/>
            <person name="Spatafora J."/>
            <person name="Veneault-Fourrey C."/>
            <person name="Henrissat B."/>
            <person name="Grigoriev I."/>
            <person name="Martin F."/>
            <person name="Perotto S."/>
        </authorList>
    </citation>
    <scope>NUCLEOTIDE SEQUENCE [LARGE SCALE GENOMIC DNA]</scope>
    <source>
        <strain evidence="2 3">E</strain>
    </source>
</reference>
<dbReference type="GeneID" id="36596038"/>
<evidence type="ECO:0000313" key="3">
    <source>
        <dbReference type="Proteomes" id="UP000235371"/>
    </source>
</evidence>
<sequence length="393" mass="44073">MIPTVPSFLSFQIPGLKVHRKPFREGSWRGAILEAVSGNEIGDKRLEFEKGQLVASNEQLDRDKKQLDADKQPRGSTITDLKRDSQELKKAKQSLEDDKLCLWSKIDVLDKTISELQQRNNELETDVANGKSTSRLPRMRSQQLAKRQPPQIYGGDHPQKDILSRERQEFKDELARQDTSYASLSRAYQARAKASELSKVTQELDKTKDAESKGDLTGGMLTGRAWRVIGEILAETSHLPAENEDTWSRMARILLDSPLPARAALAVKDNNFLSLTIRLPGYSLDADSVRRLEGTSLRILAIEVFVYVQDKKAATPECLEVLAAITDRSSSCDDNVVAYLIRECSTWFYQTTSSTLSTAVGIFAFSLRQLMGTMEAWFPGSQDAGIMDKIDRL</sequence>
<protein>
    <submittedName>
        <fullName evidence="2">Uncharacterized protein</fullName>
    </submittedName>
</protein>
<dbReference type="RefSeq" id="XP_024743662.1">
    <property type="nucleotide sequence ID" value="XM_024887962.1"/>
</dbReference>
<organism evidence="2 3">
    <name type="scientific">Hyaloscypha bicolor E</name>
    <dbReference type="NCBI Taxonomy" id="1095630"/>
    <lineage>
        <taxon>Eukaryota</taxon>
        <taxon>Fungi</taxon>
        <taxon>Dikarya</taxon>
        <taxon>Ascomycota</taxon>
        <taxon>Pezizomycotina</taxon>
        <taxon>Leotiomycetes</taxon>
        <taxon>Helotiales</taxon>
        <taxon>Hyaloscyphaceae</taxon>
        <taxon>Hyaloscypha</taxon>
        <taxon>Hyaloscypha bicolor</taxon>
    </lineage>
</organism>
<dbReference type="EMBL" id="KZ613743">
    <property type="protein sequence ID" value="PMD66758.1"/>
    <property type="molecule type" value="Genomic_DNA"/>
</dbReference>
<feature type="region of interest" description="Disordered" evidence="1">
    <location>
        <begin position="57"/>
        <end position="77"/>
    </location>
</feature>
<accession>A0A2J6TUX1</accession>
<evidence type="ECO:0000256" key="1">
    <source>
        <dbReference type="SAM" id="MobiDB-lite"/>
    </source>
</evidence>
<feature type="region of interest" description="Disordered" evidence="1">
    <location>
        <begin position="124"/>
        <end position="159"/>
    </location>
</feature>
<dbReference type="AlphaFoldDB" id="A0A2J6TUX1"/>
<evidence type="ECO:0000313" key="2">
    <source>
        <dbReference type="EMBL" id="PMD66758.1"/>
    </source>
</evidence>
<keyword evidence="3" id="KW-1185">Reference proteome</keyword>
<dbReference type="InParanoid" id="A0A2J6TUX1"/>
<feature type="compositionally biased region" description="Basic and acidic residues" evidence="1">
    <location>
        <begin position="59"/>
        <end position="73"/>
    </location>
</feature>
<gene>
    <name evidence="2" type="ORF">K444DRAFT_698858</name>
</gene>
<proteinExistence type="predicted"/>
<dbReference type="Proteomes" id="UP000235371">
    <property type="component" value="Unassembled WGS sequence"/>
</dbReference>
<feature type="compositionally biased region" description="Polar residues" evidence="1">
    <location>
        <begin position="130"/>
        <end position="145"/>
    </location>
</feature>